<evidence type="ECO:0000256" key="1">
    <source>
        <dbReference type="SAM" id="MobiDB-lite"/>
    </source>
</evidence>
<proteinExistence type="predicted"/>
<protein>
    <submittedName>
        <fullName evidence="3">Chromosome 4, complete genome</fullName>
    </submittedName>
</protein>
<dbReference type="eggNOG" id="ENOG502QU2K">
    <property type="taxonomic scope" value="Eukaryota"/>
</dbReference>
<evidence type="ECO:0000256" key="2">
    <source>
        <dbReference type="SAM" id="SignalP"/>
    </source>
</evidence>
<dbReference type="RefSeq" id="XP_011328832.1">
    <property type="nucleotide sequence ID" value="XM_011330530.1"/>
</dbReference>
<keyword evidence="2" id="KW-0732">Signal</keyword>
<dbReference type="Proteomes" id="UP000070720">
    <property type="component" value="Chromosome 4"/>
</dbReference>
<gene>
    <name evidence="4" type="primary">FG08978.1</name>
    <name evidence="3" type="ORF">FGRAMPH1_01T28213</name>
</gene>
<evidence type="ECO:0000313" key="4">
    <source>
        <dbReference type="EnsemblFungi" id="CEF84319"/>
    </source>
</evidence>
<feature type="compositionally biased region" description="Pro residues" evidence="1">
    <location>
        <begin position="21"/>
        <end position="70"/>
    </location>
</feature>
<feature type="region of interest" description="Disordered" evidence="1">
    <location>
        <begin position="17"/>
        <end position="74"/>
    </location>
</feature>
<reference evidence="4 5" key="1">
    <citation type="journal article" date="2007" name="Science">
        <title>The Fusarium graminearum genome reveals a link between localized polymorphism and pathogen specialization.</title>
        <authorList>
            <person name="Cuomo C.A."/>
            <person name="Gueldener U."/>
            <person name="Xu J.-R."/>
            <person name="Trail F."/>
            <person name="Turgeon B.G."/>
            <person name="Di Pietro A."/>
            <person name="Walton J.D."/>
            <person name="Ma L.-J."/>
            <person name="Baker S.E."/>
            <person name="Rep M."/>
            <person name="Adam G."/>
            <person name="Antoniw J."/>
            <person name="Baldwin T."/>
            <person name="Calvo S.E."/>
            <person name="Chang Y.-L."/>
            <person name="DeCaprio D."/>
            <person name="Gale L.R."/>
            <person name="Gnerre S."/>
            <person name="Goswami R.S."/>
            <person name="Hammond-Kosack K."/>
            <person name="Harris L.J."/>
            <person name="Hilburn K."/>
            <person name="Kennell J.C."/>
            <person name="Kroken S."/>
            <person name="Magnuson J.K."/>
            <person name="Mannhaupt G."/>
            <person name="Mauceli E.W."/>
            <person name="Mewes H.-W."/>
            <person name="Mitterbauer R."/>
            <person name="Muehlbauer G."/>
            <person name="Muensterkoetter M."/>
            <person name="Nelson D."/>
            <person name="O'Donnell K."/>
            <person name="Ouellet T."/>
            <person name="Qi W."/>
            <person name="Quesneville H."/>
            <person name="Roncero M.I.G."/>
            <person name="Seong K.-Y."/>
            <person name="Tetko I.V."/>
            <person name="Urban M."/>
            <person name="Waalwijk C."/>
            <person name="Ward T.J."/>
            <person name="Yao J."/>
            <person name="Birren B.W."/>
            <person name="Kistler H.C."/>
        </authorList>
    </citation>
    <scope>NUCLEOTIDE SEQUENCE [LARGE SCALE GENOMIC DNA]</scope>
    <source>
        <strain evidence="5">ATCC MYA-4620 / CBS 123657 / FGSC 9075 / NRRL 31084 / PH-1</strain>
        <strain evidence="4">PH-1 / ATCC MYA-4620 / FGSC 9075 / NRRL 31084</strain>
    </source>
</reference>
<dbReference type="InParanoid" id="I1RXB7"/>
<dbReference type="EMBL" id="HG970335">
    <property type="protein sequence ID" value="CEF84319.1"/>
    <property type="molecule type" value="Genomic_DNA"/>
</dbReference>
<dbReference type="HOGENOM" id="CLU_092114_0_0_1"/>
<keyword evidence="5" id="KW-1185">Reference proteome</keyword>
<reference evidence="3 5" key="4">
    <citation type="journal article" date="2015" name="BMC Genomics">
        <title>The completed genome sequence of the pathogenic ascomycete fungus Fusarium graminearum.</title>
        <authorList>
            <person name="King R."/>
            <person name="Urban M."/>
            <person name="Hammond-Kosack M.C."/>
            <person name="Hassani-Pak K."/>
            <person name="Hammond-Kosack K.E."/>
        </authorList>
    </citation>
    <scope>NUCLEOTIDE SEQUENCE [LARGE SCALE GENOMIC DNA]</scope>
    <source>
        <strain evidence="5">ATCC MYA-4620 / CBS 123657 / FGSC 9075 / NRRL 31084 / PH-1</strain>
        <strain evidence="3">PH-1</strain>
    </source>
</reference>
<accession>I1RXB7</accession>
<reference key="3">
    <citation type="submission" date="2014-02" db="EMBL/GenBank/DDBJ databases">
        <title>A revised Fusarium graminearum genomic reference sequence using whole shotgun re-sequencing.</title>
        <authorList>
            <person name="King R."/>
            <person name="Urban M."/>
            <person name="Hassani-Pak K."/>
            <person name="Hammond-Kosack K."/>
        </authorList>
    </citation>
    <scope>NUCLEOTIDE SEQUENCE</scope>
    <source>
        <strain>PH-1</strain>
    </source>
</reference>
<dbReference type="AlphaFoldDB" id="I1RXB7"/>
<feature type="signal peptide" evidence="2">
    <location>
        <begin position="1"/>
        <end position="16"/>
    </location>
</feature>
<evidence type="ECO:0000313" key="3">
    <source>
        <dbReference type="EMBL" id="CEF84319.1"/>
    </source>
</evidence>
<sequence length="215" mass="22190">MKLQLSLLGLVVLAFAKPQDPSDPAPAPPVSSAPAEPPAPVPLPSSQPTPPTSPVPAPPADPAPAPPPADPTAAPTPEGPICECGYTYCAEVLKAMPGMYLYYTVKDNTNIPPSDKPWSDDQLSSAYCKTPNAVCNGQSPASKVDNALFICLCAQPDQKVGDHIELLCGCDTCLNVGPDFRGRCKSPCRAGHGKGGSGGGKGGGKIRGNNRMGFW</sequence>
<dbReference type="PRINTS" id="PR01217">
    <property type="entry name" value="PRICHEXTENSN"/>
</dbReference>
<feature type="compositionally biased region" description="Gly residues" evidence="1">
    <location>
        <begin position="193"/>
        <end position="206"/>
    </location>
</feature>
<feature type="chain" id="PRO_5010124614" evidence="2">
    <location>
        <begin position="17"/>
        <end position="215"/>
    </location>
</feature>
<dbReference type="EnsemblFungi" id="CEF84319">
    <property type="protein sequence ID" value="CEF84319"/>
    <property type="gene ID" value="FGRRES_08978"/>
</dbReference>
<dbReference type="OrthoDB" id="4867494at2759"/>
<evidence type="ECO:0000313" key="5">
    <source>
        <dbReference type="Proteomes" id="UP000070720"/>
    </source>
</evidence>
<organism evidence="4">
    <name type="scientific">Gibberella zeae (strain ATCC MYA-4620 / CBS 123657 / FGSC 9075 / NRRL 31084 / PH-1)</name>
    <name type="common">Wheat head blight fungus</name>
    <name type="synonym">Fusarium graminearum</name>
    <dbReference type="NCBI Taxonomy" id="229533"/>
    <lineage>
        <taxon>Eukaryota</taxon>
        <taxon>Fungi</taxon>
        <taxon>Dikarya</taxon>
        <taxon>Ascomycota</taxon>
        <taxon>Pezizomycotina</taxon>
        <taxon>Sordariomycetes</taxon>
        <taxon>Hypocreomycetidae</taxon>
        <taxon>Hypocreales</taxon>
        <taxon>Nectriaceae</taxon>
        <taxon>Fusarium</taxon>
    </lineage>
</organism>
<name>I1RXB7_GIBZE</name>
<reference evidence="4 5" key="2">
    <citation type="journal article" date="2010" name="Nature">
        <title>Comparative genomics reveals mobile pathogenicity chromosomes in Fusarium.</title>
        <authorList>
            <person name="Ma L.J."/>
            <person name="van der Does H.C."/>
            <person name="Borkovich K.A."/>
            <person name="Coleman J.J."/>
            <person name="Daboussi M.J."/>
            <person name="Di Pietro A."/>
            <person name="Dufresne M."/>
            <person name="Freitag M."/>
            <person name="Grabherr M."/>
            <person name="Henrissat B."/>
            <person name="Houterman P.M."/>
            <person name="Kang S."/>
            <person name="Shim W.B."/>
            <person name="Woloshuk C."/>
            <person name="Xie X."/>
            <person name="Xu J.R."/>
            <person name="Antoniw J."/>
            <person name="Baker S.E."/>
            <person name="Bluhm B.H."/>
            <person name="Breakspear A."/>
            <person name="Brown D.W."/>
            <person name="Butchko R.A."/>
            <person name="Chapman S."/>
            <person name="Coulson R."/>
            <person name="Coutinho P.M."/>
            <person name="Danchin E.G."/>
            <person name="Diener A."/>
            <person name="Gale L.R."/>
            <person name="Gardiner D.M."/>
            <person name="Goff S."/>
            <person name="Hammond-Kosack K.E."/>
            <person name="Hilburn K."/>
            <person name="Hua-Van A."/>
            <person name="Jonkers W."/>
            <person name="Kazan K."/>
            <person name="Kodira C.D."/>
            <person name="Koehrsen M."/>
            <person name="Kumar L."/>
            <person name="Lee Y.H."/>
            <person name="Li L."/>
            <person name="Manners J.M."/>
            <person name="Miranda-Saavedra D."/>
            <person name="Mukherjee M."/>
            <person name="Park G."/>
            <person name="Park J."/>
            <person name="Park S.Y."/>
            <person name="Proctor R.H."/>
            <person name="Regev A."/>
            <person name="Ruiz-Roldan M.C."/>
            <person name="Sain D."/>
            <person name="Sakthikumar S."/>
            <person name="Sykes S."/>
            <person name="Schwartz D.C."/>
            <person name="Turgeon B.G."/>
            <person name="Wapinski I."/>
            <person name="Yoder O."/>
            <person name="Young S."/>
            <person name="Zeng Q."/>
            <person name="Zhou S."/>
            <person name="Galagan J."/>
            <person name="Cuomo C.A."/>
            <person name="Kistler H.C."/>
            <person name="Rep M."/>
        </authorList>
    </citation>
    <scope>GENOME REANNOTATION</scope>
    <source>
        <strain evidence="5">ATCC MYA-4620 / CBS 123657 / FGSC 9075 / NRRL 31084 / PH-1</strain>
        <strain evidence="4">PH-1 / ATCC MYA-4620 / FGSC 9075 / NRRL 31084</strain>
    </source>
</reference>
<reference evidence="4" key="5">
    <citation type="submission" date="2017-01" db="UniProtKB">
        <authorList>
            <consortium name="EnsemblFungi"/>
        </authorList>
    </citation>
    <scope>IDENTIFICATION</scope>
    <source>
        <strain evidence="4">PH-1 / ATCC MYA-4620 / FGSC 9075 / NRRL 31084</strain>
    </source>
</reference>
<dbReference type="VEuPathDB" id="FungiDB:FGRAMPH1_01G28213"/>
<dbReference type="KEGG" id="fgr:FGSG_08978"/>
<feature type="region of interest" description="Disordered" evidence="1">
    <location>
        <begin position="189"/>
        <end position="215"/>
    </location>
</feature>